<keyword evidence="2" id="KW-1185">Reference proteome</keyword>
<proteinExistence type="predicted"/>
<reference evidence="2" key="1">
    <citation type="journal article" date="2022" name="Nat. Commun.">
        <title>Chromosome evolution and the genetic basis of agronomically important traits in greater yam.</title>
        <authorList>
            <person name="Bredeson J.V."/>
            <person name="Lyons J.B."/>
            <person name="Oniyinde I.O."/>
            <person name="Okereke N.R."/>
            <person name="Kolade O."/>
            <person name="Nnabue I."/>
            <person name="Nwadili C.O."/>
            <person name="Hribova E."/>
            <person name="Parker M."/>
            <person name="Nwogha J."/>
            <person name="Shu S."/>
            <person name="Carlson J."/>
            <person name="Kariba R."/>
            <person name="Muthemba S."/>
            <person name="Knop K."/>
            <person name="Barton G.J."/>
            <person name="Sherwood A.V."/>
            <person name="Lopez-Montes A."/>
            <person name="Asiedu R."/>
            <person name="Jamnadass R."/>
            <person name="Muchugi A."/>
            <person name="Goodstein D."/>
            <person name="Egesi C.N."/>
            <person name="Featherston J."/>
            <person name="Asfaw A."/>
            <person name="Simpson G.G."/>
            <person name="Dolezel J."/>
            <person name="Hendre P.S."/>
            <person name="Van Deynze A."/>
            <person name="Kumar P.L."/>
            <person name="Obidiegwu J.E."/>
            <person name="Bhattacharjee R."/>
            <person name="Rokhsar D.S."/>
        </authorList>
    </citation>
    <scope>NUCLEOTIDE SEQUENCE [LARGE SCALE GENOMIC DNA]</scope>
    <source>
        <strain evidence="2">cv. TDa95/00328</strain>
    </source>
</reference>
<accession>A0ACB7VAY6</accession>
<organism evidence="1 2">
    <name type="scientific">Dioscorea alata</name>
    <name type="common">Purple yam</name>
    <dbReference type="NCBI Taxonomy" id="55571"/>
    <lineage>
        <taxon>Eukaryota</taxon>
        <taxon>Viridiplantae</taxon>
        <taxon>Streptophyta</taxon>
        <taxon>Embryophyta</taxon>
        <taxon>Tracheophyta</taxon>
        <taxon>Spermatophyta</taxon>
        <taxon>Magnoliopsida</taxon>
        <taxon>Liliopsida</taxon>
        <taxon>Dioscoreales</taxon>
        <taxon>Dioscoreaceae</taxon>
        <taxon>Dioscorea</taxon>
    </lineage>
</organism>
<sequence length="138" mass="15805">MNYCYGTDPEKIQASYSRNPPVVDQGDLGNSYYQNDSMNSRLIPLDGCSNSEAAHLLNERWLAAMNSYNDPSDLSEKPFMYTGASGSSWGHFKLPHQVRVLVELLSFHLQCQLHVLIVLHQHTSLFDRWILFPTFNVR</sequence>
<dbReference type="EMBL" id="CM037020">
    <property type="protein sequence ID" value="KAH7670792.1"/>
    <property type="molecule type" value="Genomic_DNA"/>
</dbReference>
<gene>
    <name evidence="1" type="ORF">IHE45_10G051700</name>
</gene>
<evidence type="ECO:0000313" key="2">
    <source>
        <dbReference type="Proteomes" id="UP000827976"/>
    </source>
</evidence>
<protein>
    <submittedName>
        <fullName evidence="1">Uncharacterized protein</fullName>
    </submittedName>
</protein>
<dbReference type="Proteomes" id="UP000827976">
    <property type="component" value="Chromosome 10"/>
</dbReference>
<evidence type="ECO:0000313" key="1">
    <source>
        <dbReference type="EMBL" id="KAH7670792.1"/>
    </source>
</evidence>
<name>A0ACB7VAY6_DIOAL</name>
<comment type="caution">
    <text evidence="1">The sequence shown here is derived from an EMBL/GenBank/DDBJ whole genome shotgun (WGS) entry which is preliminary data.</text>
</comment>